<dbReference type="InterPro" id="IPR029526">
    <property type="entry name" value="PGBD"/>
</dbReference>
<feature type="compositionally biased region" description="Polar residues" evidence="1">
    <location>
        <begin position="494"/>
        <end position="507"/>
    </location>
</feature>
<feature type="compositionally biased region" description="Low complexity" evidence="1">
    <location>
        <begin position="545"/>
        <end position="554"/>
    </location>
</feature>
<feature type="compositionally biased region" description="Basic and acidic residues" evidence="1">
    <location>
        <begin position="467"/>
        <end position="484"/>
    </location>
</feature>
<sequence>MEDSDGDITDIVTSGDEDSDDADVEMPDNAARQPNPWFSVVDKETYANQCQTTENPTRHARSNEWSPVSYVEMRAFIGLVLAMGIVKKTSIESYWEASGISETPNFRDRQYNSSSKRSAGYDPLHKINPVVVFFNEVFELNYRLSQNIVVDERIVGFKGRHVLKQYISNKKAHRWGAKLFVLAESRTGYTHQINVYKGKRNTERHPNGQGYKSVMDLVRPHFGKNHHVTMDNWFSSPKLMNDLRNRGTYATGTVIARRKGLPASFKTARLPKGSVVVKSQRDLLAILTVRKVNSKGRVVSAPSVVHKYNQTMGGVDLGDQLLLKFEPQFKGVKLWRKILFNLLTTATVNAYICYRNCFLVQRKLDHVKFQNAVVRGLIGDFRGGDRRRGRRPGNIPIANAIRMHFLDVIPDGKRRKCVVCSVCKHFIIIIHVDMDENHPLGSNVDLYQSLRQLPDDHNDVTDIQNSDTHRVSSESKKVSFKEEQQPNQVIKGYQNPQNASSQSPHRTSSSLNNIQSSSHGTPNKDQQILSSNIAAHNNVNTRMPNDPVNVSSSRNRSHSPNDHNFDQHLRTQPESTAQYNSPNKKSNDTETDAKPMTPYPTQLESPQFGAEGGTYEQFKKTEEMLCFENNILRPKDHYDQPLTPKHLMDMVIVYAKSDYQKANNYMKYLKTMADNNGMEDTKIVLYTSEDFPNNDVKVVEEVVNRSMRVLMLLSANFANEVNLNFIKEETIGMTRLQELPPQEQISLFATTIMNRKKNCIRPVHTVPRKERNQSYEDAMALEFLKKAREDRLYHMNELKRHQALDNPYILQISEKDRAGQFLRSTQGELDMSDKANKDESLRNNTFRSIDSKQHHSIRKIPVRTSNGGEKSARSIPLENSSVVCASKQKVEPINGSNRKPIDEPSCITSGYVSNLSCENVVMGKEDSLPPQNSQNIVPLSKTVPDNNRIKRNPPKLALHIQNMSESFDPAKISSVEKDGMSSLEHGDEEEDKSADLILPKTSDGGESPPSLMDDSLVSDEIKVKQDKFPPKSHLGYNQQDVILQAKMKLMDLEGPGDVRESKVSYSGPSGRSGIRTGASPGYGEYLVGTPSRRRPGNSHFMDNSDRLSTQNHTTNRAPHFTGYPPPQSIHYHYHYPEGVDVEADQGPGTLPHQPESRGRPSSVRRRLSSPNRVNSGPIFNIQGCATVQIGDANTVTGNQNVEATNNNRMNDKDSRNNRNEQRGDWSPESPDSQRGDGSPESAGIIMEEPTVYGGQPEDSLNMLSPSNDHVKKVDYESSDNNSDEDNSNIQPESKGLDSAEMFGNGADLIQNLSSSFTDQNKTEKAILKDEIFQKKHTSEKISTNEKEAWASHKDINSMENSTSCLNTTSLKSSNQDSPNFSKESWLSVKHTLGLPFPDLPYYIDGEVKLTQSNAILRYIARKYDLLGRTTQEVIDCDVMFENAVDFRNATTAVTYNPNYEKLKDKYLENIQPKLERFENFLGDKSWFAGNSVRH</sequence>
<dbReference type="EMBL" id="CACVKT020005607">
    <property type="protein sequence ID" value="CAC5396272.1"/>
    <property type="molecule type" value="Genomic_DNA"/>
</dbReference>
<protein>
    <submittedName>
        <fullName evidence="3">Glutathione S-transferase Mu 1,Glutathione S-transferase Mu 5,Glutathione S-transferase Mu 2,Glutathione S-transferase</fullName>
    </submittedName>
</protein>
<feature type="region of interest" description="Disordered" evidence="1">
    <location>
        <begin position="537"/>
        <end position="609"/>
    </location>
</feature>
<feature type="region of interest" description="Disordered" evidence="1">
    <location>
        <begin position="457"/>
        <end position="525"/>
    </location>
</feature>
<feature type="domain" description="GST N-terminal" evidence="2">
    <location>
        <begin position="1325"/>
        <end position="1427"/>
    </location>
</feature>
<dbReference type="Pfam" id="PF02798">
    <property type="entry name" value="GST_N"/>
    <property type="match status" value="1"/>
</dbReference>
<dbReference type="Pfam" id="PF13843">
    <property type="entry name" value="DDE_Tnp_1_7"/>
    <property type="match status" value="1"/>
</dbReference>
<evidence type="ECO:0000313" key="3">
    <source>
        <dbReference type="EMBL" id="CAC5396272.1"/>
    </source>
</evidence>
<dbReference type="InterPro" id="IPR004045">
    <property type="entry name" value="Glutathione_S-Trfase_N"/>
</dbReference>
<feature type="compositionally biased region" description="Polar residues" evidence="1">
    <location>
        <begin position="1196"/>
        <end position="1208"/>
    </location>
</feature>
<dbReference type="PROSITE" id="PS50404">
    <property type="entry name" value="GST_NTER"/>
    <property type="match status" value="1"/>
</dbReference>
<dbReference type="Gene3D" id="3.40.50.10140">
    <property type="entry name" value="Toll/interleukin-1 receptor homology (TIR) domain"/>
    <property type="match status" value="1"/>
</dbReference>
<evidence type="ECO:0000256" key="1">
    <source>
        <dbReference type="SAM" id="MobiDB-lite"/>
    </source>
</evidence>
<dbReference type="InterPro" id="IPR036249">
    <property type="entry name" value="Thioredoxin-like_sf"/>
</dbReference>
<feature type="compositionally biased region" description="Low complexity" evidence="1">
    <location>
        <begin position="508"/>
        <end position="518"/>
    </location>
</feature>
<evidence type="ECO:0000259" key="2">
    <source>
        <dbReference type="PROSITE" id="PS50404"/>
    </source>
</evidence>
<feature type="compositionally biased region" description="Polar residues" evidence="1">
    <location>
        <begin position="572"/>
        <end position="584"/>
    </location>
</feature>
<dbReference type="SUPFAM" id="SSF52833">
    <property type="entry name" value="Thioredoxin-like"/>
    <property type="match status" value="1"/>
</dbReference>
<feature type="compositionally biased region" description="Basic and acidic residues" evidence="1">
    <location>
        <begin position="831"/>
        <end position="841"/>
    </location>
</feature>
<dbReference type="PANTHER" id="PTHR46599">
    <property type="entry name" value="PIGGYBAC TRANSPOSABLE ELEMENT-DERIVED PROTEIN 4"/>
    <property type="match status" value="1"/>
</dbReference>
<feature type="compositionally biased region" description="Polar residues" evidence="1">
    <location>
        <begin position="1106"/>
        <end position="1116"/>
    </location>
</feature>
<dbReference type="InterPro" id="IPR035897">
    <property type="entry name" value="Toll_tir_struct_dom_sf"/>
</dbReference>
<dbReference type="PANTHER" id="PTHR46599:SF3">
    <property type="entry name" value="PIGGYBAC TRANSPOSABLE ELEMENT-DERIVED PROTEIN 4"/>
    <property type="match status" value="1"/>
</dbReference>
<keyword evidence="3" id="KW-0808">Transferase</keyword>
<dbReference type="Proteomes" id="UP000507470">
    <property type="component" value="Unassembled WGS sequence"/>
</dbReference>
<feature type="region of interest" description="Disordered" evidence="1">
    <location>
        <begin position="825"/>
        <end position="856"/>
    </location>
</feature>
<proteinExistence type="predicted"/>
<feature type="compositionally biased region" description="Basic and acidic residues" evidence="1">
    <location>
        <begin position="559"/>
        <end position="571"/>
    </location>
</feature>
<keyword evidence="4" id="KW-1185">Reference proteome</keyword>
<reference evidence="3 4" key="1">
    <citation type="submission" date="2020-06" db="EMBL/GenBank/DDBJ databases">
        <authorList>
            <person name="Li R."/>
            <person name="Bekaert M."/>
        </authorList>
    </citation>
    <scope>NUCLEOTIDE SEQUENCE [LARGE SCALE GENOMIC DNA]</scope>
    <source>
        <strain evidence="4">wild</strain>
    </source>
</reference>
<feature type="compositionally biased region" description="Acidic residues" evidence="1">
    <location>
        <begin position="15"/>
        <end position="26"/>
    </location>
</feature>
<feature type="region of interest" description="Disordered" evidence="1">
    <location>
        <begin position="1196"/>
        <end position="1300"/>
    </location>
</feature>
<organism evidence="3 4">
    <name type="scientific">Mytilus coruscus</name>
    <name type="common">Sea mussel</name>
    <dbReference type="NCBI Taxonomy" id="42192"/>
    <lineage>
        <taxon>Eukaryota</taxon>
        <taxon>Metazoa</taxon>
        <taxon>Spiralia</taxon>
        <taxon>Lophotrochozoa</taxon>
        <taxon>Mollusca</taxon>
        <taxon>Bivalvia</taxon>
        <taxon>Autobranchia</taxon>
        <taxon>Pteriomorphia</taxon>
        <taxon>Mytilida</taxon>
        <taxon>Mytiloidea</taxon>
        <taxon>Mytilidae</taxon>
        <taxon>Mytilinae</taxon>
        <taxon>Mytilus</taxon>
    </lineage>
</organism>
<feature type="region of interest" description="Disordered" evidence="1">
    <location>
        <begin position="1056"/>
        <end position="1178"/>
    </location>
</feature>
<dbReference type="OrthoDB" id="6132139at2759"/>
<dbReference type="Gene3D" id="1.20.1050.130">
    <property type="match status" value="1"/>
</dbReference>
<evidence type="ECO:0000313" key="4">
    <source>
        <dbReference type="Proteomes" id="UP000507470"/>
    </source>
</evidence>
<feature type="region of interest" description="Disordered" evidence="1">
    <location>
        <begin position="977"/>
        <end position="1014"/>
    </location>
</feature>
<feature type="region of interest" description="Disordered" evidence="1">
    <location>
        <begin position="1"/>
        <end position="37"/>
    </location>
</feature>
<dbReference type="GO" id="GO:0016740">
    <property type="term" value="F:transferase activity"/>
    <property type="evidence" value="ECO:0007669"/>
    <property type="project" value="UniProtKB-KW"/>
</dbReference>
<dbReference type="SUPFAM" id="SSF47616">
    <property type="entry name" value="GST C-terminal domain-like"/>
    <property type="match status" value="1"/>
</dbReference>
<feature type="compositionally biased region" description="Basic and acidic residues" evidence="1">
    <location>
        <begin position="1209"/>
        <end position="1225"/>
    </location>
</feature>
<dbReference type="InterPro" id="IPR036282">
    <property type="entry name" value="Glutathione-S-Trfase_C_sf"/>
</dbReference>
<feature type="region of interest" description="Disordered" evidence="1">
    <location>
        <begin position="924"/>
        <end position="948"/>
    </location>
</feature>
<accession>A0A6J8CMT1</accession>
<name>A0A6J8CMT1_MYTCO</name>
<gene>
    <name evidence="3" type="ORF">MCOR_30853</name>
</gene>